<sequence>MSAKQAYENQLTNLRVKIFRAKQQASIANPSAKAKHNQIVQTLEAQKQAFIANKEQFLSRSLEELEAERVVSKQVSKEQTNVYAKERSKLRKRIQYFTRLGRMEQVDNLTNQLEQLKMEQSNSFTMSSNGSVNVPITPATPARRPNIARLPPTPRTTEGMTPRQRKEWFLEEALATEKEKVEAAKVQAEASKKQAEANAKQAAANEKQAAANAKQAEANQELAEANKQQCTFWLEREKRASIKDLAKAYLELQDSVPDVVEASSSTGSDYKSAVDSMDSKLAAVDLSSTGLNVMNSNKPEAVDSSSTGLNVMNSKPEAFDLEGLWHFDSQEDYNKAFVALIHTPGVTFPALFRFLCLGFVDQTPFLEGLVHCTDPDVQDAMRKALTVVNLSQDTGVDVLFFGTLQRINEIATQVHEYKTKDGAPPVLMERLKKDPNGKPYWNTCKITSIDFKEDDSGRSADVHVVPCIGEDGNRNPIFSDEVASTVFSRLALRA</sequence>
<dbReference type="AlphaFoldDB" id="A0A7S3LA63"/>
<feature type="compositionally biased region" description="Polar residues" evidence="2">
    <location>
        <begin position="124"/>
        <end position="134"/>
    </location>
</feature>
<protein>
    <submittedName>
        <fullName evidence="3">Uncharacterized protein</fullName>
    </submittedName>
</protein>
<evidence type="ECO:0000313" key="3">
    <source>
        <dbReference type="EMBL" id="CAE0416022.1"/>
    </source>
</evidence>
<evidence type="ECO:0000256" key="2">
    <source>
        <dbReference type="SAM" id="MobiDB-lite"/>
    </source>
</evidence>
<dbReference type="EMBL" id="HBIM01016836">
    <property type="protein sequence ID" value="CAE0416022.1"/>
    <property type="molecule type" value="Transcribed_RNA"/>
</dbReference>
<keyword evidence="1" id="KW-0175">Coiled coil</keyword>
<proteinExistence type="predicted"/>
<accession>A0A7S3LA63</accession>
<feature type="region of interest" description="Disordered" evidence="2">
    <location>
        <begin position="124"/>
        <end position="162"/>
    </location>
</feature>
<reference evidence="3" key="1">
    <citation type="submission" date="2021-01" db="EMBL/GenBank/DDBJ databases">
        <authorList>
            <person name="Corre E."/>
            <person name="Pelletier E."/>
            <person name="Niang G."/>
            <person name="Scheremetjew M."/>
            <person name="Finn R."/>
            <person name="Kale V."/>
            <person name="Holt S."/>
            <person name="Cochrane G."/>
            <person name="Meng A."/>
            <person name="Brown T."/>
            <person name="Cohen L."/>
        </authorList>
    </citation>
    <scope>NUCLEOTIDE SEQUENCE</scope>
    <source>
        <strain evidence="3">CCMP127</strain>
    </source>
</reference>
<evidence type="ECO:0000256" key="1">
    <source>
        <dbReference type="SAM" id="Coils"/>
    </source>
</evidence>
<name>A0A7S3LA63_9STRA</name>
<feature type="coiled-coil region" evidence="1">
    <location>
        <begin position="174"/>
        <end position="228"/>
    </location>
</feature>
<organism evidence="3">
    <name type="scientific">Amphora coffeiformis</name>
    <dbReference type="NCBI Taxonomy" id="265554"/>
    <lineage>
        <taxon>Eukaryota</taxon>
        <taxon>Sar</taxon>
        <taxon>Stramenopiles</taxon>
        <taxon>Ochrophyta</taxon>
        <taxon>Bacillariophyta</taxon>
        <taxon>Bacillariophyceae</taxon>
        <taxon>Bacillariophycidae</taxon>
        <taxon>Thalassiophysales</taxon>
        <taxon>Catenulaceae</taxon>
        <taxon>Amphora</taxon>
    </lineage>
</organism>
<gene>
    <name evidence="3" type="ORF">ACOF00016_LOCUS13091</name>
</gene>